<evidence type="ECO:0000313" key="2">
    <source>
        <dbReference type="EMBL" id="KAJ8369041.1"/>
    </source>
</evidence>
<evidence type="ECO:0000313" key="3">
    <source>
        <dbReference type="Proteomes" id="UP001152622"/>
    </source>
</evidence>
<protein>
    <submittedName>
        <fullName evidence="2">Uncharacterized protein</fullName>
    </submittedName>
</protein>
<reference evidence="2" key="1">
    <citation type="journal article" date="2023" name="Science">
        <title>Genome structures resolve the early diversification of teleost fishes.</title>
        <authorList>
            <person name="Parey E."/>
            <person name="Louis A."/>
            <person name="Montfort J."/>
            <person name="Bouchez O."/>
            <person name="Roques C."/>
            <person name="Iampietro C."/>
            <person name="Lluch J."/>
            <person name="Castinel A."/>
            <person name="Donnadieu C."/>
            <person name="Desvignes T."/>
            <person name="Floi Bucao C."/>
            <person name="Jouanno E."/>
            <person name="Wen M."/>
            <person name="Mejri S."/>
            <person name="Dirks R."/>
            <person name="Jansen H."/>
            <person name="Henkel C."/>
            <person name="Chen W.J."/>
            <person name="Zahm M."/>
            <person name="Cabau C."/>
            <person name="Klopp C."/>
            <person name="Thompson A.W."/>
            <person name="Robinson-Rechavi M."/>
            <person name="Braasch I."/>
            <person name="Lecointre G."/>
            <person name="Bobe J."/>
            <person name="Postlethwait J.H."/>
            <person name="Berthelot C."/>
            <person name="Roest Crollius H."/>
            <person name="Guiguen Y."/>
        </authorList>
    </citation>
    <scope>NUCLEOTIDE SEQUENCE</scope>
    <source>
        <strain evidence="2">WJC10195</strain>
    </source>
</reference>
<gene>
    <name evidence="2" type="ORF">SKAU_G00090690</name>
</gene>
<dbReference type="AlphaFoldDB" id="A0A9Q1FWM0"/>
<dbReference type="EMBL" id="JAINUF010000003">
    <property type="protein sequence ID" value="KAJ8369041.1"/>
    <property type="molecule type" value="Genomic_DNA"/>
</dbReference>
<dbReference type="Proteomes" id="UP001152622">
    <property type="component" value="Chromosome 3"/>
</dbReference>
<feature type="compositionally biased region" description="Basic and acidic residues" evidence="1">
    <location>
        <begin position="83"/>
        <end position="93"/>
    </location>
</feature>
<sequence length="123" mass="13398">MYQSRLADLCNDQRGPPLFGRLIQELQEKVAEGLSHGAVAAGREVQEVKHVPRGDGAIRVHEAGADIQELCGTKTGQPGPQEPVHRRVLHPERVGPLAAGEEGPEWEPIRLLERCDGGKIDSQ</sequence>
<feature type="region of interest" description="Disordered" evidence="1">
    <location>
        <begin position="72"/>
        <end position="102"/>
    </location>
</feature>
<organism evidence="2 3">
    <name type="scientific">Synaphobranchus kaupii</name>
    <name type="common">Kaup's arrowtooth eel</name>
    <dbReference type="NCBI Taxonomy" id="118154"/>
    <lineage>
        <taxon>Eukaryota</taxon>
        <taxon>Metazoa</taxon>
        <taxon>Chordata</taxon>
        <taxon>Craniata</taxon>
        <taxon>Vertebrata</taxon>
        <taxon>Euteleostomi</taxon>
        <taxon>Actinopterygii</taxon>
        <taxon>Neopterygii</taxon>
        <taxon>Teleostei</taxon>
        <taxon>Anguilliformes</taxon>
        <taxon>Synaphobranchidae</taxon>
        <taxon>Synaphobranchus</taxon>
    </lineage>
</organism>
<accession>A0A9Q1FWM0</accession>
<name>A0A9Q1FWM0_SYNKA</name>
<evidence type="ECO:0000256" key="1">
    <source>
        <dbReference type="SAM" id="MobiDB-lite"/>
    </source>
</evidence>
<comment type="caution">
    <text evidence="2">The sequence shown here is derived from an EMBL/GenBank/DDBJ whole genome shotgun (WGS) entry which is preliminary data.</text>
</comment>
<keyword evidence="3" id="KW-1185">Reference proteome</keyword>
<proteinExistence type="predicted"/>